<dbReference type="PANTHER" id="PTHR43316">
    <property type="entry name" value="HYDROLASE, HALOACID DELAHOGENASE-RELATED"/>
    <property type="match status" value="1"/>
</dbReference>
<proteinExistence type="predicted"/>
<dbReference type="Pfam" id="PF00702">
    <property type="entry name" value="Hydrolase"/>
    <property type="match status" value="1"/>
</dbReference>
<dbReference type="Gene3D" id="3.40.50.1000">
    <property type="entry name" value="HAD superfamily/HAD-like"/>
    <property type="match status" value="1"/>
</dbReference>
<accession>A0A238FP62</accession>
<evidence type="ECO:0000313" key="3">
    <source>
        <dbReference type="Proteomes" id="UP000198372"/>
    </source>
</evidence>
<evidence type="ECO:0000313" key="2">
    <source>
        <dbReference type="EMBL" id="SCV73991.1"/>
    </source>
</evidence>
<evidence type="ECO:0000256" key="1">
    <source>
        <dbReference type="ARBA" id="ARBA00022801"/>
    </source>
</evidence>
<dbReference type="SUPFAM" id="SSF56784">
    <property type="entry name" value="HAD-like"/>
    <property type="match status" value="1"/>
</dbReference>
<dbReference type="STRING" id="269621.A0A238FP62"/>
<dbReference type="Gene3D" id="1.10.150.240">
    <property type="entry name" value="Putative phosphatase, domain 2"/>
    <property type="match status" value="1"/>
</dbReference>
<dbReference type="InterPro" id="IPR023198">
    <property type="entry name" value="PGP-like_dom2"/>
</dbReference>
<dbReference type="PANTHER" id="PTHR43316:SF4">
    <property type="entry name" value="ACID DEHALOGENASE, PUTATIVE (AFU_ORTHOLOGUE AFUA_8G05870)-RELATED"/>
    <property type="match status" value="1"/>
</dbReference>
<reference evidence="3" key="1">
    <citation type="submission" date="2016-09" db="EMBL/GenBank/DDBJ databases">
        <authorList>
            <person name="Jeantristanb JTB J.-T."/>
            <person name="Ricardo R."/>
        </authorList>
    </citation>
    <scope>NUCLEOTIDE SEQUENCE [LARGE SCALE GENOMIC DNA]</scope>
</reference>
<dbReference type="OrthoDB" id="2363873at2759"/>
<organism evidence="2 3">
    <name type="scientific">Microbotryum intermedium</name>
    <dbReference type="NCBI Taxonomy" id="269621"/>
    <lineage>
        <taxon>Eukaryota</taxon>
        <taxon>Fungi</taxon>
        <taxon>Dikarya</taxon>
        <taxon>Basidiomycota</taxon>
        <taxon>Pucciniomycotina</taxon>
        <taxon>Microbotryomycetes</taxon>
        <taxon>Microbotryales</taxon>
        <taxon>Microbotryaceae</taxon>
        <taxon>Microbotryum</taxon>
    </lineage>
</organism>
<dbReference type="GO" id="GO:0016787">
    <property type="term" value="F:hydrolase activity"/>
    <property type="evidence" value="ECO:0007669"/>
    <property type="project" value="UniProtKB-KW"/>
</dbReference>
<name>A0A238FP62_9BASI</name>
<protein>
    <submittedName>
        <fullName evidence="2">BQ2448_6421 protein</fullName>
    </submittedName>
</protein>
<keyword evidence="1" id="KW-0378">Hydrolase</keyword>
<dbReference type="InterPro" id="IPR036412">
    <property type="entry name" value="HAD-like_sf"/>
</dbReference>
<dbReference type="InterPro" id="IPR023214">
    <property type="entry name" value="HAD_sf"/>
</dbReference>
<dbReference type="Proteomes" id="UP000198372">
    <property type="component" value="Unassembled WGS sequence"/>
</dbReference>
<sequence>MTRNKIPIAFDVLGTCFCFDPTIEALWRMFPDKLISEAHARSVVDDWFHSSQRDFTYLSMNGGYTPIAQILKATLPRVLQMNQITTTTLTQDDLSSVLSILPTLPPRPTLVKCSALLLASENPSFQLMAATNGADKTTKELYRVALGEEEAGKWMYFSCDEIQVAKPAPIVYEAVWERLRSQGLGKKGAWFVASHTWDLYAAKKAGFKTSWTSYEEHDLISDVWGRPDVIGTDLVDIAKQIIAWETKKGPELKV</sequence>
<keyword evidence="3" id="KW-1185">Reference proteome</keyword>
<dbReference type="EMBL" id="FMSP01000019">
    <property type="protein sequence ID" value="SCV73991.1"/>
    <property type="molecule type" value="Genomic_DNA"/>
</dbReference>
<gene>
    <name evidence="2" type="ORF">BQ2448_6421</name>
</gene>
<dbReference type="InterPro" id="IPR051540">
    <property type="entry name" value="S-2-haloacid_dehalogenase"/>
</dbReference>
<dbReference type="AlphaFoldDB" id="A0A238FP62"/>